<evidence type="ECO:0000313" key="2">
    <source>
        <dbReference type="EMBL" id="KOM52043.1"/>
    </source>
</evidence>
<feature type="region of interest" description="Disordered" evidence="1">
    <location>
        <begin position="1"/>
        <end position="76"/>
    </location>
</feature>
<organism evidence="2 3">
    <name type="scientific">Phaseolus angularis</name>
    <name type="common">Azuki bean</name>
    <name type="synonym">Vigna angularis</name>
    <dbReference type="NCBI Taxonomy" id="3914"/>
    <lineage>
        <taxon>Eukaryota</taxon>
        <taxon>Viridiplantae</taxon>
        <taxon>Streptophyta</taxon>
        <taxon>Embryophyta</taxon>
        <taxon>Tracheophyta</taxon>
        <taxon>Spermatophyta</taxon>
        <taxon>Magnoliopsida</taxon>
        <taxon>eudicotyledons</taxon>
        <taxon>Gunneridae</taxon>
        <taxon>Pentapetalae</taxon>
        <taxon>rosids</taxon>
        <taxon>fabids</taxon>
        <taxon>Fabales</taxon>
        <taxon>Fabaceae</taxon>
        <taxon>Papilionoideae</taxon>
        <taxon>50 kb inversion clade</taxon>
        <taxon>NPAAA clade</taxon>
        <taxon>indigoferoid/millettioid clade</taxon>
        <taxon>Phaseoleae</taxon>
        <taxon>Vigna</taxon>
    </lineage>
</organism>
<reference evidence="3" key="1">
    <citation type="journal article" date="2015" name="Proc. Natl. Acad. Sci. U.S.A.">
        <title>Genome sequencing of adzuki bean (Vigna angularis) provides insight into high starch and low fat accumulation and domestication.</title>
        <authorList>
            <person name="Yang K."/>
            <person name="Tian Z."/>
            <person name="Chen C."/>
            <person name="Luo L."/>
            <person name="Zhao B."/>
            <person name="Wang Z."/>
            <person name="Yu L."/>
            <person name="Li Y."/>
            <person name="Sun Y."/>
            <person name="Li W."/>
            <person name="Chen Y."/>
            <person name="Li Y."/>
            <person name="Zhang Y."/>
            <person name="Ai D."/>
            <person name="Zhao J."/>
            <person name="Shang C."/>
            <person name="Ma Y."/>
            <person name="Wu B."/>
            <person name="Wang M."/>
            <person name="Gao L."/>
            <person name="Sun D."/>
            <person name="Zhang P."/>
            <person name="Guo F."/>
            <person name="Wang W."/>
            <person name="Li Y."/>
            <person name="Wang J."/>
            <person name="Varshney R.K."/>
            <person name="Wang J."/>
            <person name="Ling H.Q."/>
            <person name="Wan P."/>
        </authorList>
    </citation>
    <scope>NUCLEOTIDE SEQUENCE</scope>
    <source>
        <strain evidence="3">cv. Jingnong 6</strain>
    </source>
</reference>
<proteinExistence type="predicted"/>
<accession>A0A0L9VAL5</accession>
<dbReference type="AlphaFoldDB" id="A0A0L9VAL5"/>
<evidence type="ECO:0000256" key="1">
    <source>
        <dbReference type="SAM" id="MobiDB-lite"/>
    </source>
</evidence>
<feature type="compositionally biased region" description="Basic and acidic residues" evidence="1">
    <location>
        <begin position="27"/>
        <end position="55"/>
    </location>
</feature>
<feature type="region of interest" description="Disordered" evidence="1">
    <location>
        <begin position="99"/>
        <end position="124"/>
    </location>
</feature>
<dbReference type="Gramene" id="KOM52043">
    <property type="protein sequence ID" value="KOM52043"/>
    <property type="gene ID" value="LR48_Vigan09g070200"/>
</dbReference>
<dbReference type="Proteomes" id="UP000053144">
    <property type="component" value="Chromosome 9"/>
</dbReference>
<sequence length="124" mass="14323">MRFPYAQASERAPKLRASSAQVPQKGRLGDTKVAKKEMARHEGWEDGNGKARRLCESQAPQKRHRRASQKPDRRAFKTRGELLMLGFLKLGIWRRRREGNKGLRKVKNIRSSEERRRQSIGSAT</sequence>
<evidence type="ECO:0000313" key="3">
    <source>
        <dbReference type="Proteomes" id="UP000053144"/>
    </source>
</evidence>
<name>A0A0L9VAL5_PHAAN</name>
<feature type="compositionally biased region" description="Basic residues" evidence="1">
    <location>
        <begin position="99"/>
        <end position="108"/>
    </location>
</feature>
<protein>
    <submittedName>
        <fullName evidence="2">Uncharacterized protein</fullName>
    </submittedName>
</protein>
<dbReference type="EMBL" id="CM003379">
    <property type="protein sequence ID" value="KOM52043.1"/>
    <property type="molecule type" value="Genomic_DNA"/>
</dbReference>
<gene>
    <name evidence="2" type="ORF">LR48_Vigan09g070200</name>
</gene>